<dbReference type="EMBL" id="CM039439">
    <property type="protein sequence ID" value="KAI4297170.1"/>
    <property type="molecule type" value="Genomic_DNA"/>
</dbReference>
<reference evidence="1 2" key="1">
    <citation type="journal article" date="2022" name="DNA Res.">
        <title>Chromosomal-level genome assembly of the orchid tree Bauhinia variegata (Leguminosae; Cercidoideae) supports the allotetraploid origin hypothesis of Bauhinia.</title>
        <authorList>
            <person name="Zhong Y."/>
            <person name="Chen Y."/>
            <person name="Zheng D."/>
            <person name="Pang J."/>
            <person name="Liu Y."/>
            <person name="Luo S."/>
            <person name="Meng S."/>
            <person name="Qian L."/>
            <person name="Wei D."/>
            <person name="Dai S."/>
            <person name="Zhou R."/>
        </authorList>
    </citation>
    <scope>NUCLEOTIDE SEQUENCE [LARGE SCALE GENOMIC DNA]</scope>
    <source>
        <strain evidence="1">BV-YZ2020</strain>
    </source>
</reference>
<gene>
    <name evidence="1" type="ORF">L6164_037071</name>
</gene>
<proteinExistence type="predicted"/>
<sequence>MECYREELVEPVSPMGQYFNCSVLCLNIIAVLEFEVPIDDLPIASFTRDVFLPINPRFSSVMVSDKHGKKTWKQVEVRLEDHIITPKFPDGMSTDSYEKCFNDYLSRLAMEQLPQNKPLWEVHQIIYPTSKAAGSLIFKVNHALGDGYSLMGVILSCFERADNPSLPLTFPSRKRSKPKFLNRNIFMRLPQLASIFFNSISDFGCGLLKSRVVEDDKTPIRSGDEGVEFRSFVISNMAFSMDHIKEIKSKLGVTVNDVITGIIFYGLRLYMHDIDYESRAACSRAIVLLNTRNVAGYQSVKNMLNKDAKGPWGNKIALLHVSLPKLRDVDISNPLQFVSKVHNMVQRKRKSFAVLLSGMLLEMQHKLQGHEAAAKNLHSTIRKTSLALSNMVGPVEQIAMANHPLKGLYFIFTGEPESLAITMMSYMGNGFVTAGTIVFKLNHAIGDGVSFFRALKELTIPPFL</sequence>
<dbReference type="Proteomes" id="UP000828941">
    <property type="component" value="Chromosome 14"/>
</dbReference>
<comment type="caution">
    <text evidence="1">The sequence shown here is derived from an EMBL/GenBank/DDBJ whole genome shotgun (WGS) entry which is preliminary data.</text>
</comment>
<evidence type="ECO:0000313" key="2">
    <source>
        <dbReference type="Proteomes" id="UP000828941"/>
    </source>
</evidence>
<accession>A0ACB9KJ74</accession>
<protein>
    <submittedName>
        <fullName evidence="1">Uncharacterized protein</fullName>
    </submittedName>
</protein>
<name>A0ACB9KJ74_BAUVA</name>
<evidence type="ECO:0000313" key="1">
    <source>
        <dbReference type="EMBL" id="KAI4297170.1"/>
    </source>
</evidence>
<keyword evidence="2" id="KW-1185">Reference proteome</keyword>
<organism evidence="1 2">
    <name type="scientific">Bauhinia variegata</name>
    <name type="common">Purple orchid tree</name>
    <name type="synonym">Phanera variegata</name>
    <dbReference type="NCBI Taxonomy" id="167791"/>
    <lineage>
        <taxon>Eukaryota</taxon>
        <taxon>Viridiplantae</taxon>
        <taxon>Streptophyta</taxon>
        <taxon>Embryophyta</taxon>
        <taxon>Tracheophyta</taxon>
        <taxon>Spermatophyta</taxon>
        <taxon>Magnoliopsida</taxon>
        <taxon>eudicotyledons</taxon>
        <taxon>Gunneridae</taxon>
        <taxon>Pentapetalae</taxon>
        <taxon>rosids</taxon>
        <taxon>fabids</taxon>
        <taxon>Fabales</taxon>
        <taxon>Fabaceae</taxon>
        <taxon>Cercidoideae</taxon>
        <taxon>Cercideae</taxon>
        <taxon>Bauhiniinae</taxon>
        <taxon>Bauhinia</taxon>
    </lineage>
</organism>